<dbReference type="Pfam" id="PF06745">
    <property type="entry name" value="ATPase"/>
    <property type="match status" value="2"/>
</dbReference>
<accession>A0ABS1U1I6</accession>
<dbReference type="InterPro" id="IPR003593">
    <property type="entry name" value="AAA+_ATPase"/>
</dbReference>
<dbReference type="RefSeq" id="WP_202831147.1">
    <property type="nucleotide sequence ID" value="NZ_JAETWB010000002.1"/>
</dbReference>
<organism evidence="3 4">
    <name type="scientific">Belnapia arida</name>
    <dbReference type="NCBI Taxonomy" id="2804533"/>
    <lineage>
        <taxon>Bacteria</taxon>
        <taxon>Pseudomonadati</taxon>
        <taxon>Pseudomonadota</taxon>
        <taxon>Alphaproteobacteria</taxon>
        <taxon>Acetobacterales</taxon>
        <taxon>Roseomonadaceae</taxon>
        <taxon>Belnapia</taxon>
    </lineage>
</organism>
<dbReference type="InterPro" id="IPR014774">
    <property type="entry name" value="KaiC-like_dom"/>
</dbReference>
<comment type="caution">
    <text evidence="3">The sequence shown here is derived from an EMBL/GenBank/DDBJ whole genome shotgun (WGS) entry which is preliminary data.</text>
</comment>
<evidence type="ECO:0000313" key="3">
    <source>
        <dbReference type="EMBL" id="MBL6077995.1"/>
    </source>
</evidence>
<dbReference type="InterPro" id="IPR010624">
    <property type="entry name" value="KaiC_dom"/>
</dbReference>
<feature type="compositionally biased region" description="Low complexity" evidence="1">
    <location>
        <begin position="561"/>
        <end position="571"/>
    </location>
</feature>
<dbReference type="PANTHER" id="PTHR42926:SF1">
    <property type="entry name" value="CIRCADIAN CLOCK OSCILLATOR PROTEIN KAIC 1"/>
    <property type="match status" value="1"/>
</dbReference>
<feature type="region of interest" description="Disordered" evidence="1">
    <location>
        <begin position="552"/>
        <end position="571"/>
    </location>
</feature>
<keyword evidence="4" id="KW-1185">Reference proteome</keyword>
<dbReference type="SMART" id="SM00382">
    <property type="entry name" value="AAA"/>
    <property type="match status" value="2"/>
</dbReference>
<dbReference type="PANTHER" id="PTHR42926">
    <property type="match status" value="1"/>
</dbReference>
<dbReference type="SUPFAM" id="SSF52540">
    <property type="entry name" value="P-loop containing nucleoside triphosphate hydrolases"/>
    <property type="match status" value="2"/>
</dbReference>
<dbReference type="Gene3D" id="3.40.50.300">
    <property type="entry name" value="P-loop containing nucleotide triphosphate hydrolases"/>
    <property type="match status" value="2"/>
</dbReference>
<dbReference type="Proteomes" id="UP000660885">
    <property type="component" value="Unassembled WGS sequence"/>
</dbReference>
<reference evidence="3 4" key="1">
    <citation type="submission" date="2021-01" db="EMBL/GenBank/DDBJ databases">
        <title>Belnapia mucosa sp. nov. and Belnapia arida sp. nov., isolated from the Tabernas Desert (Almeria, Spain).</title>
        <authorList>
            <person name="Molina-Menor E."/>
            <person name="Vidal-Verdu A."/>
            <person name="Calonge A."/>
            <person name="Satari L."/>
            <person name="Pereto J."/>
            <person name="Porcar M."/>
        </authorList>
    </citation>
    <scope>NUCLEOTIDE SEQUENCE [LARGE SCALE GENOMIC DNA]</scope>
    <source>
        <strain evidence="3 4">T18</strain>
    </source>
</reference>
<proteinExistence type="predicted"/>
<dbReference type="PROSITE" id="PS51146">
    <property type="entry name" value="KAIC"/>
    <property type="match status" value="2"/>
</dbReference>
<dbReference type="InterPro" id="IPR027417">
    <property type="entry name" value="P-loop_NTPase"/>
</dbReference>
<evidence type="ECO:0000256" key="1">
    <source>
        <dbReference type="SAM" id="MobiDB-lite"/>
    </source>
</evidence>
<gene>
    <name evidence="3" type="ORF">JMJ56_08260</name>
</gene>
<feature type="domain" description="KaiC" evidence="2">
    <location>
        <begin position="7"/>
        <end position="244"/>
    </location>
</feature>
<dbReference type="EMBL" id="JAETWB010000002">
    <property type="protein sequence ID" value="MBL6077995.1"/>
    <property type="molecule type" value="Genomic_DNA"/>
</dbReference>
<sequence length="571" mass="59996">MSGDPMPRLATGIAWFDRLTQGGIPARRLTVMLGQAGAGKTLLSCQIAAARTRLSGAGVVFAALEEPPSDIIRNAAGFTWDLAALAGQSFHALDLRPDPDMVFAGDFDLRGMLATLSAKARQTGAELVVFDGLDTVLGWLASPARRSAELARIGRWLEEEDLTAIITAKAERHGGPVDALGPLEFAVSLVVALEQREESGGTLRALRITKSRGSGHSSSAHPLFFSRHGLEPLMWPGGDPSPASRERVGSGMARFDVLLGGGYLRGSTALLSGPPGTGKSTLAALFAASVCAAGGRAVHVVFDEGPEQAIRNMRSVGIDLAAHRASGALRLIGLQPGRDGPEQLLSEILAAVETQDATALVVDPVSSLMRGGVADLGQSAIRRLVEEARARGMTALLTSLVEVGDDPSTSTLSAVSTIADAWIALGYAERGGERNRTLSIVKARGSAHSNQTRELIMTAEGCTLADVYTAGGTVLLGTARMEREAEERRLEALASLDHQRHLRELQAQLTEAEIRQRQSGLQSEAARAELALLETAEAARRAARADRLLRIATSRSADTPAEGGAEEGSAA</sequence>
<evidence type="ECO:0000259" key="2">
    <source>
        <dbReference type="PROSITE" id="PS51146"/>
    </source>
</evidence>
<feature type="domain" description="KaiC" evidence="2">
    <location>
        <begin position="246"/>
        <end position="478"/>
    </location>
</feature>
<name>A0ABS1U1I6_9PROT</name>
<dbReference type="PRINTS" id="PR01874">
    <property type="entry name" value="DNAREPAIRADA"/>
</dbReference>
<protein>
    <submittedName>
        <fullName evidence="3">AAA family ATPase</fullName>
    </submittedName>
</protein>
<evidence type="ECO:0000313" key="4">
    <source>
        <dbReference type="Proteomes" id="UP000660885"/>
    </source>
</evidence>
<dbReference type="InterPro" id="IPR051347">
    <property type="entry name" value="Circadian_clock_KaiC-rel"/>
</dbReference>